<dbReference type="SUPFAM" id="SSF46785">
    <property type="entry name" value="Winged helix' DNA-binding domain"/>
    <property type="match status" value="1"/>
</dbReference>
<dbReference type="PANTHER" id="PTHR13947">
    <property type="entry name" value="GNAT FAMILY N-ACETYLTRANSFERASE"/>
    <property type="match status" value="1"/>
</dbReference>
<dbReference type="SUPFAM" id="SSF55729">
    <property type="entry name" value="Acyl-CoA N-acyltransferases (Nat)"/>
    <property type="match status" value="1"/>
</dbReference>
<dbReference type="InterPro" id="IPR036390">
    <property type="entry name" value="WH_DNA-bd_sf"/>
</dbReference>
<dbReference type="Gene3D" id="1.10.10.10">
    <property type="entry name" value="Winged helix-like DNA-binding domain superfamily/Winged helix DNA-binding domain"/>
    <property type="match status" value="1"/>
</dbReference>
<dbReference type="InterPro" id="IPR000835">
    <property type="entry name" value="HTH_MarR-typ"/>
</dbReference>
<dbReference type="Proteomes" id="UP001163211">
    <property type="component" value="Unassembled WGS sequence"/>
</dbReference>
<reference evidence="4" key="1">
    <citation type="submission" date="2022-11" db="EMBL/GenBank/DDBJ databases">
        <title>The draft genomes of two Enterobacter strains.</title>
        <authorList>
            <person name="He Y."/>
            <person name="Wu S."/>
            <person name="Feng Y."/>
            <person name="Zong Z."/>
        </authorList>
    </citation>
    <scope>NUCLEOTIDE SEQUENCE</scope>
    <source>
        <strain evidence="4">155092</strain>
    </source>
</reference>
<dbReference type="RefSeq" id="WP_267214959.1">
    <property type="nucleotide sequence ID" value="NZ_JAPMLV010000001.1"/>
</dbReference>
<dbReference type="InterPro" id="IPR036388">
    <property type="entry name" value="WH-like_DNA-bd_sf"/>
</dbReference>
<name>A0ABT3XB99_9ENTR</name>
<dbReference type="Pfam" id="PF00583">
    <property type="entry name" value="Acetyltransf_1"/>
    <property type="match status" value="1"/>
</dbReference>
<dbReference type="InterPro" id="IPR016181">
    <property type="entry name" value="Acyl_CoA_acyltransferase"/>
</dbReference>
<protein>
    <submittedName>
        <fullName evidence="4">Helix-turn-helix domain-containing GNAT family N-acetyltransferase</fullName>
    </submittedName>
</protein>
<gene>
    <name evidence="4" type="ORF">OTG14_08920</name>
</gene>
<evidence type="ECO:0000259" key="3">
    <source>
        <dbReference type="PROSITE" id="PS51186"/>
    </source>
</evidence>
<evidence type="ECO:0000259" key="2">
    <source>
        <dbReference type="PROSITE" id="PS50995"/>
    </source>
</evidence>
<dbReference type="PANTHER" id="PTHR13947:SF37">
    <property type="entry name" value="LD18367P"/>
    <property type="match status" value="1"/>
</dbReference>
<comment type="caution">
    <text evidence="4">The sequence shown here is derived from an EMBL/GenBank/DDBJ whole genome shotgun (WGS) entry which is preliminary data.</text>
</comment>
<dbReference type="InterPro" id="IPR050769">
    <property type="entry name" value="NAT_camello-type"/>
</dbReference>
<accession>A0ABT3XB99</accession>
<dbReference type="CDD" id="cd04301">
    <property type="entry name" value="NAT_SF"/>
    <property type="match status" value="1"/>
</dbReference>
<feature type="domain" description="HTH marR-type" evidence="2">
    <location>
        <begin position="4"/>
        <end position="139"/>
    </location>
</feature>
<dbReference type="PRINTS" id="PR00598">
    <property type="entry name" value="HTHMARR"/>
</dbReference>
<keyword evidence="1" id="KW-0808">Transferase</keyword>
<dbReference type="PROSITE" id="PS51186">
    <property type="entry name" value="GNAT"/>
    <property type="match status" value="1"/>
</dbReference>
<sequence length="321" mass="35615">MHSETPVVSVIRRSSRLMVRELGFMGSTLASTSYSPSAVHTLVEIALRKQMTASQLVQLLGLEKSSVSRMLSRLIAAGELEEVISTEDARAKSLRLTEKGHETVSKINAFSNERVVSAIKCLAPAQQQTISEGLTLYANALQACRESGNETHPDELTIVQGYIPGMIGRIAEMHGSYYAREHHFGRFFEAKVATGLAEFSERLDKPCNQIWLAMMNGRIVGSVAIDGEDLAPGEAHLRWFILDDGCRGHGVGKKLLNEAMRFCDSAGFSAVHLWTFNKLTAARRLYESFGFTLVKEWEGDQWGSLITEQQFTRYKDAQPAL</sequence>
<evidence type="ECO:0000256" key="1">
    <source>
        <dbReference type="ARBA" id="ARBA00022679"/>
    </source>
</evidence>
<proteinExistence type="predicted"/>
<dbReference type="InterPro" id="IPR000182">
    <property type="entry name" value="GNAT_dom"/>
</dbReference>
<dbReference type="SMART" id="SM00347">
    <property type="entry name" value="HTH_MARR"/>
    <property type="match status" value="1"/>
</dbReference>
<dbReference type="PROSITE" id="PS50995">
    <property type="entry name" value="HTH_MARR_2"/>
    <property type="match status" value="1"/>
</dbReference>
<dbReference type="Gene3D" id="3.40.630.30">
    <property type="match status" value="1"/>
</dbReference>
<feature type="domain" description="N-acetyltransferase" evidence="3">
    <location>
        <begin position="166"/>
        <end position="312"/>
    </location>
</feature>
<dbReference type="Pfam" id="PF12802">
    <property type="entry name" value="MarR_2"/>
    <property type="match status" value="1"/>
</dbReference>
<dbReference type="EMBL" id="JAPMLV010000001">
    <property type="protein sequence ID" value="MCX8303088.1"/>
    <property type="molecule type" value="Genomic_DNA"/>
</dbReference>
<keyword evidence="5" id="KW-1185">Reference proteome</keyword>
<evidence type="ECO:0000313" key="5">
    <source>
        <dbReference type="Proteomes" id="UP001163211"/>
    </source>
</evidence>
<evidence type="ECO:0000313" key="4">
    <source>
        <dbReference type="EMBL" id="MCX8303088.1"/>
    </source>
</evidence>
<organism evidence="4 5">
    <name type="scientific">Enterobacter pseudoroggenkampii</name>
    <dbReference type="NCBI Taxonomy" id="2996112"/>
    <lineage>
        <taxon>Bacteria</taxon>
        <taxon>Pseudomonadati</taxon>
        <taxon>Pseudomonadota</taxon>
        <taxon>Gammaproteobacteria</taxon>
        <taxon>Enterobacterales</taxon>
        <taxon>Enterobacteriaceae</taxon>
        <taxon>Enterobacter</taxon>
    </lineage>
</organism>